<gene>
    <name evidence="1" type="ORF">KBTEX_00723</name>
</gene>
<dbReference type="Pfam" id="PF01986">
    <property type="entry name" value="DUF123"/>
    <property type="match status" value="1"/>
</dbReference>
<name>A0A5B8RCB1_9ZZZZ</name>
<protein>
    <recommendedName>
        <fullName evidence="2">GIY-YIG domain-containing protein</fullName>
    </recommendedName>
</protein>
<proteinExistence type="predicted"/>
<evidence type="ECO:0000313" key="1">
    <source>
        <dbReference type="EMBL" id="QEA04415.1"/>
    </source>
</evidence>
<dbReference type="CDD" id="cd10441">
    <property type="entry name" value="GIY-YIG_COG1833"/>
    <property type="match status" value="1"/>
</dbReference>
<sequence>MTADTGTYVLILRCDTAARLRIGRWGVLHARSGYYAYVGSAFGPGGVRARVARHARRGKAMHWHVDYLREHAVLASVWFAHSGTRLEHEWADALAGLAGMEPVNGFGCSDCRCESHLFFSPAEPLPDRFRRVALGTVAVWRPDEAV</sequence>
<dbReference type="PANTHER" id="PTHR37460">
    <property type="entry name" value="ENDONUCLEASE III"/>
    <property type="match status" value="1"/>
</dbReference>
<dbReference type="EMBL" id="MN079083">
    <property type="protein sequence ID" value="QEA04415.1"/>
    <property type="molecule type" value="Genomic_DNA"/>
</dbReference>
<evidence type="ECO:0008006" key="2">
    <source>
        <dbReference type="Google" id="ProtNLM"/>
    </source>
</evidence>
<dbReference type="AlphaFoldDB" id="A0A5B8RCB1"/>
<organism evidence="1">
    <name type="scientific">uncultured organism</name>
    <dbReference type="NCBI Taxonomy" id="155900"/>
    <lineage>
        <taxon>unclassified sequences</taxon>
        <taxon>environmental samples</taxon>
    </lineage>
</organism>
<dbReference type="InterPro" id="IPR002837">
    <property type="entry name" value="DUF123"/>
</dbReference>
<dbReference type="PANTHER" id="PTHR37460:SF1">
    <property type="entry name" value="ENDONUCLEASE III"/>
    <property type="match status" value="1"/>
</dbReference>
<reference evidence="1" key="1">
    <citation type="submission" date="2019-06" db="EMBL/GenBank/DDBJ databases">
        <authorList>
            <person name="Murdoch R.W."/>
            <person name="Fathepure B."/>
        </authorList>
    </citation>
    <scope>NUCLEOTIDE SEQUENCE</scope>
</reference>
<accession>A0A5B8RCB1</accession>